<evidence type="ECO:0000313" key="2">
    <source>
        <dbReference type="Proteomes" id="UP000265520"/>
    </source>
</evidence>
<name>A0A392UG69_9FABA</name>
<dbReference type="EMBL" id="LXQA010817545">
    <property type="protein sequence ID" value="MCI72412.1"/>
    <property type="molecule type" value="Genomic_DNA"/>
</dbReference>
<dbReference type="Proteomes" id="UP000265520">
    <property type="component" value="Unassembled WGS sequence"/>
</dbReference>
<organism evidence="1 2">
    <name type="scientific">Trifolium medium</name>
    <dbReference type="NCBI Taxonomy" id="97028"/>
    <lineage>
        <taxon>Eukaryota</taxon>
        <taxon>Viridiplantae</taxon>
        <taxon>Streptophyta</taxon>
        <taxon>Embryophyta</taxon>
        <taxon>Tracheophyta</taxon>
        <taxon>Spermatophyta</taxon>
        <taxon>Magnoliopsida</taxon>
        <taxon>eudicotyledons</taxon>
        <taxon>Gunneridae</taxon>
        <taxon>Pentapetalae</taxon>
        <taxon>rosids</taxon>
        <taxon>fabids</taxon>
        <taxon>Fabales</taxon>
        <taxon>Fabaceae</taxon>
        <taxon>Papilionoideae</taxon>
        <taxon>50 kb inversion clade</taxon>
        <taxon>NPAAA clade</taxon>
        <taxon>Hologalegina</taxon>
        <taxon>IRL clade</taxon>
        <taxon>Trifolieae</taxon>
        <taxon>Trifolium</taxon>
    </lineage>
</organism>
<comment type="caution">
    <text evidence="1">The sequence shown here is derived from an EMBL/GenBank/DDBJ whole genome shotgun (WGS) entry which is preliminary data.</text>
</comment>
<keyword evidence="2" id="KW-1185">Reference proteome</keyword>
<accession>A0A392UG69</accession>
<dbReference type="AlphaFoldDB" id="A0A392UG69"/>
<sequence length="45" mass="4834">AVFIGISRTGLFYPGDFVVDSLSCTILGSAAKRLKESNLVRDSTQ</sequence>
<feature type="non-terminal residue" evidence="1">
    <location>
        <position position="1"/>
    </location>
</feature>
<evidence type="ECO:0000313" key="1">
    <source>
        <dbReference type="EMBL" id="MCI72412.1"/>
    </source>
</evidence>
<proteinExistence type="predicted"/>
<reference evidence="1 2" key="1">
    <citation type="journal article" date="2018" name="Front. Plant Sci.">
        <title>Red Clover (Trifolium pratense) and Zigzag Clover (T. medium) - A Picture of Genomic Similarities and Differences.</title>
        <authorList>
            <person name="Dluhosova J."/>
            <person name="Istvanek J."/>
            <person name="Nedelnik J."/>
            <person name="Repkova J."/>
        </authorList>
    </citation>
    <scope>NUCLEOTIDE SEQUENCE [LARGE SCALE GENOMIC DNA]</scope>
    <source>
        <strain evidence="2">cv. 10/8</strain>
        <tissue evidence="1">Leaf</tissue>
    </source>
</reference>
<protein>
    <submittedName>
        <fullName evidence="1">Chromatin remodeling complex subunit</fullName>
    </submittedName>
</protein>